<evidence type="ECO:0000256" key="1">
    <source>
        <dbReference type="SAM" id="MobiDB-lite"/>
    </source>
</evidence>
<sequence>MDDLDRVRDHGGEGDTVRKHIWSGSLEKIGRGRGRPKKKASKPMAHSVEEESGEADVEPIMKKDKKLWVDMISGNLIPANGLVLGYSVPLMVEGKPVVVIANEDDEKELMY</sequence>
<keyword evidence="3" id="KW-1185">Reference proteome</keyword>
<reference evidence="2 3" key="1">
    <citation type="submission" date="2023-01" db="EMBL/GenBank/DDBJ databases">
        <authorList>
            <person name="Kreplak J."/>
        </authorList>
    </citation>
    <scope>NUCLEOTIDE SEQUENCE [LARGE SCALE GENOMIC DNA]</scope>
</reference>
<evidence type="ECO:0000313" key="2">
    <source>
        <dbReference type="EMBL" id="CAI8602597.1"/>
    </source>
</evidence>
<dbReference type="EMBL" id="OX451738">
    <property type="protein sequence ID" value="CAI8602597.1"/>
    <property type="molecule type" value="Genomic_DNA"/>
</dbReference>
<organism evidence="2 3">
    <name type="scientific">Vicia faba</name>
    <name type="common">Broad bean</name>
    <name type="synonym">Faba vulgaris</name>
    <dbReference type="NCBI Taxonomy" id="3906"/>
    <lineage>
        <taxon>Eukaryota</taxon>
        <taxon>Viridiplantae</taxon>
        <taxon>Streptophyta</taxon>
        <taxon>Embryophyta</taxon>
        <taxon>Tracheophyta</taxon>
        <taxon>Spermatophyta</taxon>
        <taxon>Magnoliopsida</taxon>
        <taxon>eudicotyledons</taxon>
        <taxon>Gunneridae</taxon>
        <taxon>Pentapetalae</taxon>
        <taxon>rosids</taxon>
        <taxon>fabids</taxon>
        <taxon>Fabales</taxon>
        <taxon>Fabaceae</taxon>
        <taxon>Papilionoideae</taxon>
        <taxon>50 kb inversion clade</taxon>
        <taxon>NPAAA clade</taxon>
        <taxon>Hologalegina</taxon>
        <taxon>IRL clade</taxon>
        <taxon>Fabeae</taxon>
        <taxon>Vicia</taxon>
    </lineage>
</organism>
<gene>
    <name evidence="2" type="ORF">VFH_III048120</name>
</gene>
<protein>
    <submittedName>
        <fullName evidence="2">Uncharacterized protein</fullName>
    </submittedName>
</protein>
<name>A0AAV1A2J9_VICFA</name>
<dbReference type="AlphaFoldDB" id="A0AAV1A2J9"/>
<accession>A0AAV1A2J9</accession>
<feature type="compositionally biased region" description="Basic residues" evidence="1">
    <location>
        <begin position="31"/>
        <end position="41"/>
    </location>
</feature>
<evidence type="ECO:0000313" key="3">
    <source>
        <dbReference type="Proteomes" id="UP001157006"/>
    </source>
</evidence>
<dbReference type="Proteomes" id="UP001157006">
    <property type="component" value="Chromosome 3"/>
</dbReference>
<feature type="region of interest" description="Disordered" evidence="1">
    <location>
        <begin position="28"/>
        <end position="57"/>
    </location>
</feature>
<proteinExistence type="predicted"/>